<gene>
    <name evidence="4" type="ORF">C8J48_0724</name>
</gene>
<comment type="similarity">
    <text evidence="1 2">Belongs to the small heat shock protein (HSP20) family.</text>
</comment>
<feature type="domain" description="SHSP" evidence="3">
    <location>
        <begin position="26"/>
        <end position="126"/>
    </location>
</feature>
<dbReference type="OrthoDB" id="2989339at2"/>
<dbReference type="InterPro" id="IPR002068">
    <property type="entry name" value="A-crystallin/Hsp20_dom"/>
</dbReference>
<dbReference type="Proteomes" id="UP000241639">
    <property type="component" value="Unassembled WGS sequence"/>
</dbReference>
<comment type="caution">
    <text evidence="4">The sequence shown here is derived from an EMBL/GenBank/DDBJ whole genome shotgun (WGS) entry which is preliminary data.</text>
</comment>
<name>A0A2T4Z8C4_9BACL</name>
<dbReference type="Gene3D" id="2.60.40.790">
    <property type="match status" value="1"/>
</dbReference>
<sequence>MGWLKPWFEQAMQEGWNELIQELEELRAEFPIPSLQKTMRDEGEFLVVEVVVPGWSRRHTVDVRVEGNVLLISGVFMEKTPAVAHQETTFSMTQWLPMPVDESRLQTDIKPGGRLIVTIPKRQGKK</sequence>
<reference evidence="4 5" key="1">
    <citation type="submission" date="2018-04" db="EMBL/GenBank/DDBJ databases">
        <title>Genomic Encyclopedia of Archaeal and Bacterial Type Strains, Phase II (KMG-II): from individual species to whole genera.</title>
        <authorList>
            <person name="Goeker M."/>
        </authorList>
    </citation>
    <scope>NUCLEOTIDE SEQUENCE [LARGE SCALE GENOMIC DNA]</scope>
    <source>
        <strain evidence="4 5">DSM 45169</strain>
    </source>
</reference>
<accession>A0A2T4Z8C4</accession>
<proteinExistence type="inferred from homology"/>
<keyword evidence="5" id="KW-1185">Reference proteome</keyword>
<dbReference type="InterPro" id="IPR008978">
    <property type="entry name" value="HSP20-like_chaperone"/>
</dbReference>
<evidence type="ECO:0000259" key="3">
    <source>
        <dbReference type="PROSITE" id="PS01031"/>
    </source>
</evidence>
<dbReference type="Pfam" id="PF00011">
    <property type="entry name" value="HSP20"/>
    <property type="match status" value="1"/>
</dbReference>
<evidence type="ECO:0000256" key="2">
    <source>
        <dbReference type="RuleBase" id="RU003616"/>
    </source>
</evidence>
<organism evidence="4 5">
    <name type="scientific">Desmospora activa DSM 45169</name>
    <dbReference type="NCBI Taxonomy" id="1121389"/>
    <lineage>
        <taxon>Bacteria</taxon>
        <taxon>Bacillati</taxon>
        <taxon>Bacillota</taxon>
        <taxon>Bacilli</taxon>
        <taxon>Bacillales</taxon>
        <taxon>Thermoactinomycetaceae</taxon>
        <taxon>Desmospora</taxon>
    </lineage>
</organism>
<dbReference type="RefSeq" id="WP_107724987.1">
    <property type="nucleotide sequence ID" value="NZ_PZZP01000001.1"/>
</dbReference>
<dbReference type="CDD" id="cd06464">
    <property type="entry name" value="ACD_sHsps-like"/>
    <property type="match status" value="1"/>
</dbReference>
<protein>
    <submittedName>
        <fullName evidence="4">HSP20 family molecular chaperone IbpA</fullName>
    </submittedName>
</protein>
<dbReference type="PROSITE" id="PS01031">
    <property type="entry name" value="SHSP"/>
    <property type="match status" value="1"/>
</dbReference>
<evidence type="ECO:0000313" key="5">
    <source>
        <dbReference type="Proteomes" id="UP000241639"/>
    </source>
</evidence>
<dbReference type="EMBL" id="PZZP01000001">
    <property type="protein sequence ID" value="PTM58146.1"/>
    <property type="molecule type" value="Genomic_DNA"/>
</dbReference>
<evidence type="ECO:0000256" key="1">
    <source>
        <dbReference type="PROSITE-ProRule" id="PRU00285"/>
    </source>
</evidence>
<dbReference type="SUPFAM" id="SSF49764">
    <property type="entry name" value="HSP20-like chaperones"/>
    <property type="match status" value="1"/>
</dbReference>
<dbReference type="AlphaFoldDB" id="A0A2T4Z8C4"/>
<evidence type="ECO:0000313" key="4">
    <source>
        <dbReference type="EMBL" id="PTM58146.1"/>
    </source>
</evidence>